<feature type="compositionally biased region" description="Basic and acidic residues" evidence="1">
    <location>
        <begin position="74"/>
        <end position="88"/>
    </location>
</feature>
<feature type="signal peptide" evidence="2">
    <location>
        <begin position="1"/>
        <end position="19"/>
    </location>
</feature>
<feature type="region of interest" description="Disordered" evidence="1">
    <location>
        <begin position="24"/>
        <end position="146"/>
    </location>
</feature>
<dbReference type="PROSITE" id="PS51257">
    <property type="entry name" value="PROKAR_LIPOPROTEIN"/>
    <property type="match status" value="1"/>
</dbReference>
<dbReference type="RefSeq" id="WP_166223827.1">
    <property type="nucleotide sequence ID" value="NZ_CP049801.1"/>
</dbReference>
<reference evidence="3 4" key="1">
    <citation type="submission" date="2020-03" db="EMBL/GenBank/DDBJ databases">
        <authorList>
            <person name="Zhu W."/>
        </authorList>
    </citation>
    <scope>NUCLEOTIDE SEQUENCE [LARGE SCALE GENOMIC DNA]</scope>
    <source>
        <strain evidence="3 4">323-1</strain>
    </source>
</reference>
<name>A0A6G8RW94_9GAMM</name>
<keyword evidence="4" id="KW-1185">Reference proteome</keyword>
<sequence>MNKKLLISVAIATALLVTACVKKEAPKEDEQDQNVETTAQEPVNVEPIETPDSSEIPTRVEVEHQETNNTSATIRREYHDAPAEDLSARDTSASSNAAEAVETKPKAEAKPAESKPANPKSSSSTSQTEDDAVAAAIAAATPALDN</sequence>
<protein>
    <submittedName>
        <fullName evidence="3">Internalin</fullName>
    </submittedName>
</protein>
<dbReference type="Proteomes" id="UP000502297">
    <property type="component" value="Chromosome"/>
</dbReference>
<gene>
    <name evidence="3" type="ORF">G8E00_08930</name>
</gene>
<feature type="compositionally biased region" description="Low complexity" evidence="1">
    <location>
        <begin position="133"/>
        <end position="146"/>
    </location>
</feature>
<evidence type="ECO:0000313" key="4">
    <source>
        <dbReference type="Proteomes" id="UP000502297"/>
    </source>
</evidence>
<evidence type="ECO:0000256" key="1">
    <source>
        <dbReference type="SAM" id="MobiDB-lite"/>
    </source>
</evidence>
<dbReference type="EMBL" id="CP049801">
    <property type="protein sequence ID" value="QIO06068.1"/>
    <property type="molecule type" value="Genomic_DNA"/>
</dbReference>
<accession>A0A6G8RW94</accession>
<organism evidence="3 4">
    <name type="scientific">Acinetobacter shaoyimingii</name>
    <dbReference type="NCBI Taxonomy" id="2715164"/>
    <lineage>
        <taxon>Bacteria</taxon>
        <taxon>Pseudomonadati</taxon>
        <taxon>Pseudomonadota</taxon>
        <taxon>Gammaproteobacteria</taxon>
        <taxon>Moraxellales</taxon>
        <taxon>Moraxellaceae</taxon>
        <taxon>Acinetobacter</taxon>
    </lineage>
</organism>
<dbReference type="KEGG" id="asha:G8E00_08930"/>
<feature type="compositionally biased region" description="Low complexity" evidence="1">
    <location>
        <begin position="114"/>
        <end position="124"/>
    </location>
</feature>
<dbReference type="AlphaFoldDB" id="A0A6G8RW94"/>
<feature type="compositionally biased region" description="Basic and acidic residues" evidence="1">
    <location>
        <begin position="101"/>
        <end position="113"/>
    </location>
</feature>
<evidence type="ECO:0000256" key="2">
    <source>
        <dbReference type="SAM" id="SignalP"/>
    </source>
</evidence>
<keyword evidence="2" id="KW-0732">Signal</keyword>
<proteinExistence type="predicted"/>
<evidence type="ECO:0000313" key="3">
    <source>
        <dbReference type="EMBL" id="QIO06068.1"/>
    </source>
</evidence>
<feature type="chain" id="PRO_5026009609" evidence="2">
    <location>
        <begin position="20"/>
        <end position="146"/>
    </location>
</feature>